<dbReference type="PROSITE" id="PS50887">
    <property type="entry name" value="GGDEF"/>
    <property type="match status" value="1"/>
</dbReference>
<dbReference type="CDD" id="cd07709">
    <property type="entry name" value="flavodiiron_proteins_MBL-fold"/>
    <property type="match status" value="1"/>
</dbReference>
<dbReference type="EMBL" id="VBRY01000006">
    <property type="protein sequence ID" value="TLS67196.1"/>
    <property type="molecule type" value="Genomic_DNA"/>
</dbReference>
<evidence type="ECO:0000256" key="2">
    <source>
        <dbReference type="ARBA" id="ARBA00034247"/>
    </source>
</evidence>
<dbReference type="AlphaFoldDB" id="A0A5R9GL06"/>
<organism evidence="4 5">
    <name type="scientific">Mariprofundus erugo</name>
    <dbReference type="NCBI Taxonomy" id="2528639"/>
    <lineage>
        <taxon>Bacteria</taxon>
        <taxon>Pseudomonadati</taxon>
        <taxon>Pseudomonadota</taxon>
        <taxon>Candidatius Mariprofundia</taxon>
        <taxon>Mariprofundales</taxon>
        <taxon>Mariprofundaceae</taxon>
        <taxon>Mariprofundus</taxon>
    </lineage>
</organism>
<feature type="domain" description="GGDEF" evidence="3">
    <location>
        <begin position="463"/>
        <end position="594"/>
    </location>
</feature>
<dbReference type="InterPro" id="IPR043128">
    <property type="entry name" value="Rev_trsase/Diguanyl_cyclase"/>
</dbReference>
<dbReference type="NCBIfam" id="TIGR00254">
    <property type="entry name" value="GGDEF"/>
    <property type="match status" value="1"/>
</dbReference>
<dbReference type="Pfam" id="PF19583">
    <property type="entry name" value="ODP"/>
    <property type="match status" value="1"/>
</dbReference>
<dbReference type="SMART" id="SM00849">
    <property type="entry name" value="Lactamase_B"/>
    <property type="match status" value="1"/>
</dbReference>
<gene>
    <name evidence="4" type="ORF">FEF65_07065</name>
</gene>
<dbReference type="PANTHER" id="PTHR45138:SF9">
    <property type="entry name" value="DIGUANYLATE CYCLASE DGCM-RELATED"/>
    <property type="match status" value="1"/>
</dbReference>
<dbReference type="CDD" id="cd01949">
    <property type="entry name" value="GGDEF"/>
    <property type="match status" value="1"/>
</dbReference>
<dbReference type="EC" id="2.7.7.65" evidence="1"/>
<dbReference type="RefSeq" id="WP_138239114.1">
    <property type="nucleotide sequence ID" value="NZ_VBRY01000006.1"/>
</dbReference>
<dbReference type="SMART" id="SM00267">
    <property type="entry name" value="GGDEF"/>
    <property type="match status" value="1"/>
</dbReference>
<dbReference type="InterPro" id="IPR045761">
    <property type="entry name" value="ODP_dom"/>
</dbReference>
<evidence type="ECO:0000313" key="4">
    <source>
        <dbReference type="EMBL" id="TLS67196.1"/>
    </source>
</evidence>
<dbReference type="OrthoDB" id="9768433at2"/>
<dbReference type="PANTHER" id="PTHR45138">
    <property type="entry name" value="REGULATORY COMPONENTS OF SENSORY TRANSDUCTION SYSTEM"/>
    <property type="match status" value="1"/>
</dbReference>
<dbReference type="InterPro" id="IPR050469">
    <property type="entry name" value="Diguanylate_Cyclase"/>
</dbReference>
<dbReference type="Proteomes" id="UP000306585">
    <property type="component" value="Unassembled WGS sequence"/>
</dbReference>
<comment type="catalytic activity">
    <reaction evidence="2">
        <text>2 GTP = 3',3'-c-di-GMP + 2 diphosphate</text>
        <dbReference type="Rhea" id="RHEA:24898"/>
        <dbReference type="ChEBI" id="CHEBI:33019"/>
        <dbReference type="ChEBI" id="CHEBI:37565"/>
        <dbReference type="ChEBI" id="CHEBI:58805"/>
        <dbReference type="EC" id="2.7.7.65"/>
    </reaction>
</comment>
<keyword evidence="5" id="KW-1185">Reference proteome</keyword>
<dbReference type="GO" id="GO:0043709">
    <property type="term" value="P:cell adhesion involved in single-species biofilm formation"/>
    <property type="evidence" value="ECO:0007669"/>
    <property type="project" value="TreeGrafter"/>
</dbReference>
<evidence type="ECO:0000256" key="1">
    <source>
        <dbReference type="ARBA" id="ARBA00012528"/>
    </source>
</evidence>
<evidence type="ECO:0000259" key="3">
    <source>
        <dbReference type="PROSITE" id="PS50887"/>
    </source>
</evidence>
<sequence>MSLSEIHIHDSYHTDHAIQIAPRVWWVGHVQENDPFQCHVYLIEQGDQSVLIDPGSTLTFTNTLEKIEEITPFSSIKYFICQHQDPDITGAMPLIEKMLTRDDAVIVTHWRTKMIIKHYGMQMPYWLLDDHDWRLPLEDRVLEFCFTPYAHFPGAFTTFDTASQIMFSSDIFGGLTEEFSLFAKGESYLECMKPFHQHYMPSNDILQYVLHEIEKYPMKMIAPQHGSIIPQHLIRFMINGLKSLDCGLYLLLRGTTDFRKLSAFNDTLKSITKTMTIYRDFKQIALQLLTIIRCEVATDSLEFYVQDINQGMIYLAASNQYRGKLVTPPAYVQAVFDSPPPATADNPGSQFQIMDHTDRTGVIKKAVMIALYLPEKGHVQAVILLHLADYHFDSEKLGRMVEQMRLPLQVAIEREMIYRDMDRERDKIYQRAIRDPLTGLFTRIYMTDFVHKMIEQQDRQQELMLAGVMIDIDHFKLINDTWGHNQGDIVLREVSRCVLDHCRAADIPVRLGGEEFIIFSQNSDIANSLRFAERLRALIAGLTWAEPMHGKQISASFGVAHRRKGEGLSDFIERIDSALYRAKESGRNRVCYQE</sequence>
<dbReference type="Pfam" id="PF00990">
    <property type="entry name" value="GGDEF"/>
    <property type="match status" value="1"/>
</dbReference>
<proteinExistence type="predicted"/>
<dbReference type="InterPro" id="IPR001279">
    <property type="entry name" value="Metallo-B-lactamas"/>
</dbReference>
<evidence type="ECO:0000313" key="5">
    <source>
        <dbReference type="Proteomes" id="UP000306585"/>
    </source>
</evidence>
<protein>
    <recommendedName>
        <fullName evidence="1">diguanylate cyclase</fullName>
        <ecNumber evidence="1">2.7.7.65</ecNumber>
    </recommendedName>
</protein>
<accession>A0A5R9GL06</accession>
<reference evidence="4 5" key="1">
    <citation type="journal article" date="2019" name="Appl. Environ. Microbiol.">
        <title>Environmental Evidence and Genomic Insight of Iron-oxidizing Bacteria Preference Towards More Corrosion Resistant Stainless Steel at Higher Salinities.</title>
        <authorList>
            <person name="Garrison C.E."/>
            <person name="Price K.A."/>
            <person name="Field E.K."/>
        </authorList>
    </citation>
    <scope>NUCLEOTIDE SEQUENCE [LARGE SCALE GENOMIC DNA]</scope>
    <source>
        <strain evidence="4 5">P3</strain>
    </source>
</reference>
<dbReference type="SUPFAM" id="SSF56281">
    <property type="entry name" value="Metallo-hydrolase/oxidoreductase"/>
    <property type="match status" value="1"/>
</dbReference>
<dbReference type="FunFam" id="3.30.70.270:FF:000001">
    <property type="entry name" value="Diguanylate cyclase domain protein"/>
    <property type="match status" value="1"/>
</dbReference>
<dbReference type="Gene3D" id="3.60.15.10">
    <property type="entry name" value="Ribonuclease Z/Hydroxyacylglutathione hydrolase-like"/>
    <property type="match status" value="1"/>
</dbReference>
<name>A0A5R9GL06_9PROT</name>
<dbReference type="InterPro" id="IPR036866">
    <property type="entry name" value="RibonucZ/Hydroxyglut_hydro"/>
</dbReference>
<dbReference type="SUPFAM" id="SSF55073">
    <property type="entry name" value="Nucleotide cyclase"/>
    <property type="match status" value="1"/>
</dbReference>
<comment type="caution">
    <text evidence="4">The sequence shown here is derived from an EMBL/GenBank/DDBJ whole genome shotgun (WGS) entry which is preliminary data.</text>
</comment>
<dbReference type="GO" id="GO:0005886">
    <property type="term" value="C:plasma membrane"/>
    <property type="evidence" value="ECO:0007669"/>
    <property type="project" value="TreeGrafter"/>
</dbReference>
<dbReference type="GO" id="GO:0052621">
    <property type="term" value="F:diguanylate cyclase activity"/>
    <property type="evidence" value="ECO:0007669"/>
    <property type="project" value="UniProtKB-EC"/>
</dbReference>
<dbReference type="Gene3D" id="3.30.70.270">
    <property type="match status" value="1"/>
</dbReference>
<dbReference type="GO" id="GO:1902201">
    <property type="term" value="P:negative regulation of bacterial-type flagellum-dependent cell motility"/>
    <property type="evidence" value="ECO:0007669"/>
    <property type="project" value="TreeGrafter"/>
</dbReference>
<dbReference type="InterPro" id="IPR029787">
    <property type="entry name" value="Nucleotide_cyclase"/>
</dbReference>
<dbReference type="InterPro" id="IPR000160">
    <property type="entry name" value="GGDEF_dom"/>
</dbReference>